<keyword evidence="4" id="KW-1185">Reference proteome</keyword>
<dbReference type="InterPro" id="IPR029068">
    <property type="entry name" value="Glyas_Bleomycin-R_OHBP_Dase"/>
</dbReference>
<dbReference type="PANTHER" id="PTHR47802:SF1">
    <property type="entry name" value="GLYOXALASE FAMILY PROTEIN, EXPRESSED"/>
    <property type="match status" value="1"/>
</dbReference>
<reference evidence="4" key="1">
    <citation type="journal article" date="2019" name="Int. J. Syst. Evol. Microbiol.">
        <title>The Global Catalogue of Microorganisms (GCM) 10K type strain sequencing project: providing services to taxonomists for standard genome sequencing and annotation.</title>
        <authorList>
            <consortium name="The Broad Institute Genomics Platform"/>
            <consortium name="The Broad Institute Genome Sequencing Center for Infectious Disease"/>
            <person name="Wu L."/>
            <person name="Ma J."/>
        </authorList>
    </citation>
    <scope>NUCLEOTIDE SEQUENCE [LARGE SCALE GENOMIC DNA]</scope>
    <source>
        <strain evidence="4">CCUG 58938</strain>
    </source>
</reference>
<feature type="signal peptide" evidence="1">
    <location>
        <begin position="1"/>
        <end position="23"/>
    </location>
</feature>
<protein>
    <submittedName>
        <fullName evidence="3">VOC family protein</fullName>
    </submittedName>
</protein>
<evidence type="ECO:0000256" key="1">
    <source>
        <dbReference type="SAM" id="SignalP"/>
    </source>
</evidence>
<sequence length="156" mass="17456">MKQSVLPGILVLAMFFSMSNGMAQSKPTKAKAVLNHTAIYVKDVKTSASFYHNIVGLDTIPEPFHDGMHAWFRIAPGVAMHIIQGATEKKEYYKNQHTCFSVASVDAFAAMLKKNNIPWEDRDGAKLAITTRVDGVKQLWLQDPDGYWIEINDAKD</sequence>
<gene>
    <name evidence="3" type="ORF">ACFQ21_29245</name>
</gene>
<keyword evidence="1" id="KW-0732">Signal</keyword>
<dbReference type="InterPro" id="IPR004360">
    <property type="entry name" value="Glyas_Fos-R_dOase_dom"/>
</dbReference>
<accession>A0ABW3KCV2</accession>
<dbReference type="Pfam" id="PF00903">
    <property type="entry name" value="Glyoxalase"/>
    <property type="match status" value="1"/>
</dbReference>
<proteinExistence type="predicted"/>
<comment type="caution">
    <text evidence="3">The sequence shown here is derived from an EMBL/GenBank/DDBJ whole genome shotgun (WGS) entry which is preliminary data.</text>
</comment>
<dbReference type="RefSeq" id="WP_377586160.1">
    <property type="nucleotide sequence ID" value="NZ_JBHTKA010000016.1"/>
</dbReference>
<name>A0ABW3KCV2_9BACT</name>
<dbReference type="PANTHER" id="PTHR47802">
    <property type="entry name" value="GLYOXALASE FAMILY PROTEIN, EXPRESSED"/>
    <property type="match status" value="1"/>
</dbReference>
<feature type="chain" id="PRO_5047305092" evidence="1">
    <location>
        <begin position="24"/>
        <end position="156"/>
    </location>
</feature>
<dbReference type="PROSITE" id="PS51819">
    <property type="entry name" value="VOC"/>
    <property type="match status" value="1"/>
</dbReference>
<organism evidence="3 4">
    <name type="scientific">Ohtaekwangia kribbensis</name>
    <dbReference type="NCBI Taxonomy" id="688913"/>
    <lineage>
        <taxon>Bacteria</taxon>
        <taxon>Pseudomonadati</taxon>
        <taxon>Bacteroidota</taxon>
        <taxon>Cytophagia</taxon>
        <taxon>Cytophagales</taxon>
        <taxon>Fulvivirgaceae</taxon>
        <taxon>Ohtaekwangia</taxon>
    </lineage>
</organism>
<dbReference type="EMBL" id="JBHTKA010000016">
    <property type="protein sequence ID" value="MFD1003446.1"/>
    <property type="molecule type" value="Genomic_DNA"/>
</dbReference>
<feature type="domain" description="VOC" evidence="2">
    <location>
        <begin position="33"/>
        <end position="154"/>
    </location>
</feature>
<evidence type="ECO:0000259" key="2">
    <source>
        <dbReference type="PROSITE" id="PS51819"/>
    </source>
</evidence>
<evidence type="ECO:0000313" key="4">
    <source>
        <dbReference type="Proteomes" id="UP001597112"/>
    </source>
</evidence>
<evidence type="ECO:0000313" key="3">
    <source>
        <dbReference type="EMBL" id="MFD1003446.1"/>
    </source>
</evidence>
<dbReference type="Gene3D" id="3.10.180.10">
    <property type="entry name" value="2,3-Dihydroxybiphenyl 1,2-Dioxygenase, domain 1"/>
    <property type="match status" value="1"/>
</dbReference>
<dbReference type="InterPro" id="IPR037523">
    <property type="entry name" value="VOC_core"/>
</dbReference>
<dbReference type="Proteomes" id="UP001597112">
    <property type="component" value="Unassembled WGS sequence"/>
</dbReference>
<dbReference type="SUPFAM" id="SSF54593">
    <property type="entry name" value="Glyoxalase/Bleomycin resistance protein/Dihydroxybiphenyl dioxygenase"/>
    <property type="match status" value="1"/>
</dbReference>